<name>A0A9W9Z058_9CNID</name>
<reference evidence="1" key="1">
    <citation type="submission" date="2023-01" db="EMBL/GenBank/DDBJ databases">
        <title>Genome assembly of the deep-sea coral Lophelia pertusa.</title>
        <authorList>
            <person name="Herrera S."/>
            <person name="Cordes E."/>
        </authorList>
    </citation>
    <scope>NUCLEOTIDE SEQUENCE</scope>
    <source>
        <strain evidence="1">USNM1676648</strain>
        <tissue evidence="1">Polyp</tissue>
    </source>
</reference>
<keyword evidence="2" id="KW-1185">Reference proteome</keyword>
<dbReference type="OrthoDB" id="5871067at2759"/>
<sequence length="252" mass="28490">MQSLADDRHQAFSNMRHDETWDETWECLAKQLHQQTRVPEGPCGLGELEQFKIVLSDYQIVVLSVDHAYQIIFNGPSKPDNKKLILVKGFWGAVISVGNVKRISVTTTMHIIPVKARHVLLASSLTAWTINNEKSLNLRCCARATIESCCNRPRDFTPTHQPSDPAKNDSLCDQVQKCGECCKMVDCSKKKRKRHICGYAECKNCGQECNLSQHQCYMQLLSADQDELPKKKRRFRRGAAAGLQTLRANTGE</sequence>
<accession>A0A9W9Z058</accession>
<dbReference type="EMBL" id="MU826840">
    <property type="protein sequence ID" value="KAJ7371899.1"/>
    <property type="molecule type" value="Genomic_DNA"/>
</dbReference>
<evidence type="ECO:0000313" key="2">
    <source>
        <dbReference type="Proteomes" id="UP001163046"/>
    </source>
</evidence>
<protein>
    <submittedName>
        <fullName evidence="1">Uncharacterized protein</fullName>
    </submittedName>
</protein>
<proteinExistence type="predicted"/>
<evidence type="ECO:0000313" key="1">
    <source>
        <dbReference type="EMBL" id="KAJ7371899.1"/>
    </source>
</evidence>
<gene>
    <name evidence="1" type="ORF">OS493_021996</name>
</gene>
<dbReference type="AlphaFoldDB" id="A0A9W9Z058"/>
<comment type="caution">
    <text evidence="1">The sequence shown here is derived from an EMBL/GenBank/DDBJ whole genome shotgun (WGS) entry which is preliminary data.</text>
</comment>
<dbReference type="Proteomes" id="UP001163046">
    <property type="component" value="Unassembled WGS sequence"/>
</dbReference>
<organism evidence="1 2">
    <name type="scientific">Desmophyllum pertusum</name>
    <dbReference type="NCBI Taxonomy" id="174260"/>
    <lineage>
        <taxon>Eukaryota</taxon>
        <taxon>Metazoa</taxon>
        <taxon>Cnidaria</taxon>
        <taxon>Anthozoa</taxon>
        <taxon>Hexacorallia</taxon>
        <taxon>Scleractinia</taxon>
        <taxon>Caryophylliina</taxon>
        <taxon>Caryophylliidae</taxon>
        <taxon>Desmophyllum</taxon>
    </lineage>
</organism>